<evidence type="ECO:0000313" key="3">
    <source>
        <dbReference type="EMBL" id="RID90053.1"/>
    </source>
</evidence>
<accession>A0A398BRV2</accession>
<dbReference type="Pfam" id="PF12697">
    <property type="entry name" value="Abhydrolase_6"/>
    <property type="match status" value="1"/>
</dbReference>
<feature type="compositionally biased region" description="Low complexity" evidence="1">
    <location>
        <begin position="1"/>
        <end position="22"/>
    </location>
</feature>
<dbReference type="Proteomes" id="UP000266649">
    <property type="component" value="Unassembled WGS sequence"/>
</dbReference>
<dbReference type="AlphaFoldDB" id="A0A398BRV2"/>
<dbReference type="InterPro" id="IPR029058">
    <property type="entry name" value="AB_hydrolase_fold"/>
</dbReference>
<evidence type="ECO:0000256" key="1">
    <source>
        <dbReference type="SAM" id="MobiDB-lite"/>
    </source>
</evidence>
<gene>
    <name evidence="3" type="ORF">D2N39_19955</name>
</gene>
<organism evidence="3 4">
    <name type="scientific">Gemmobacter lutimaris</name>
    <dbReference type="NCBI Taxonomy" id="2306023"/>
    <lineage>
        <taxon>Bacteria</taxon>
        <taxon>Pseudomonadati</taxon>
        <taxon>Pseudomonadota</taxon>
        <taxon>Alphaproteobacteria</taxon>
        <taxon>Rhodobacterales</taxon>
        <taxon>Paracoccaceae</taxon>
        <taxon>Gemmobacter</taxon>
    </lineage>
</organism>
<dbReference type="Gene3D" id="3.40.50.1820">
    <property type="entry name" value="alpha/beta hydrolase"/>
    <property type="match status" value="1"/>
</dbReference>
<reference evidence="3 4" key="1">
    <citation type="submission" date="2018-09" db="EMBL/GenBank/DDBJ databases">
        <title>Gemmobacter lutimaris sp. nov., a marine bacterium isolated from tidal flat.</title>
        <authorList>
            <person name="Lee D.W."/>
            <person name="Yoo Y."/>
            <person name="Kim J.-J."/>
            <person name="Kim B.S."/>
        </authorList>
    </citation>
    <scope>NUCLEOTIDE SEQUENCE [LARGE SCALE GENOMIC DNA]</scope>
    <source>
        <strain evidence="3 4">YJ-T1-11</strain>
    </source>
</reference>
<proteinExistence type="predicted"/>
<feature type="region of interest" description="Disordered" evidence="1">
    <location>
        <begin position="1"/>
        <end position="24"/>
    </location>
</feature>
<dbReference type="OrthoDB" id="7840740at2"/>
<name>A0A398BRV2_9RHOB</name>
<protein>
    <recommendedName>
        <fullName evidence="2">AB hydrolase-1 domain-containing protein</fullName>
    </recommendedName>
</protein>
<keyword evidence="4" id="KW-1185">Reference proteome</keyword>
<evidence type="ECO:0000313" key="4">
    <source>
        <dbReference type="Proteomes" id="UP000266649"/>
    </source>
</evidence>
<dbReference type="EMBL" id="QXXQ01000018">
    <property type="protein sequence ID" value="RID90053.1"/>
    <property type="molecule type" value="Genomic_DNA"/>
</dbReference>
<comment type="caution">
    <text evidence="3">The sequence shown here is derived from an EMBL/GenBank/DDBJ whole genome shotgun (WGS) entry which is preliminary data.</text>
</comment>
<evidence type="ECO:0000259" key="2">
    <source>
        <dbReference type="Pfam" id="PF12697"/>
    </source>
</evidence>
<sequence length="266" mass="28994">MGETAPASAEGSAAAPSSPAARPDVEISTLRDDRALRVWRHRGEGRRLVVCFSGVGRDRRRPPRLEFAKTASGAGRDHALYIADPRRSWLNAPGLIEDVVSLVEAEAAEVGATEVVAMGHSLGGFSALALGGFTQVDAALALSPQFSVDPAVVPDESRWMPFREQIETFRISDVRDVMADRTQHYIIFGAHARERAQSRLLRPAPNAHCFMLPGVRHDTVMRMFHAGILDEAAQLAFGRRTRRLRQVLAETLQGTQLAVPDAEGEA</sequence>
<dbReference type="InterPro" id="IPR000073">
    <property type="entry name" value="AB_hydrolase_1"/>
</dbReference>
<feature type="domain" description="AB hydrolase-1" evidence="2">
    <location>
        <begin position="48"/>
        <end position="242"/>
    </location>
</feature>
<dbReference type="SUPFAM" id="SSF53474">
    <property type="entry name" value="alpha/beta-Hydrolases"/>
    <property type="match status" value="1"/>
</dbReference>
<dbReference type="RefSeq" id="WP_119136538.1">
    <property type="nucleotide sequence ID" value="NZ_QXXQ01000018.1"/>
</dbReference>